<proteinExistence type="predicted"/>
<feature type="non-terminal residue" evidence="9">
    <location>
        <position position="1"/>
    </location>
</feature>
<evidence type="ECO:0000256" key="4">
    <source>
        <dbReference type="ARBA" id="ARBA00023136"/>
    </source>
</evidence>
<evidence type="ECO:0000313" key="10">
    <source>
        <dbReference type="Proteomes" id="UP000002729"/>
    </source>
</evidence>
<evidence type="ECO:0000256" key="3">
    <source>
        <dbReference type="ARBA" id="ARBA00022989"/>
    </source>
</evidence>
<dbReference type="PANTHER" id="PTHR10217:SF435">
    <property type="entry name" value="POTASSIUM VOLTAGE-GATED CHANNEL PROTEIN EAG"/>
    <property type="match status" value="1"/>
</dbReference>
<dbReference type="Proteomes" id="UP000002729">
    <property type="component" value="Unassembled WGS sequence"/>
</dbReference>
<dbReference type="AlphaFoldDB" id="F0XZY1"/>
<dbReference type="SUPFAM" id="SSF81324">
    <property type="entry name" value="Voltage-gated potassium channels"/>
    <property type="match status" value="1"/>
</dbReference>
<dbReference type="KEGG" id="aaf:AURANDRAFT_6820"/>
<evidence type="ECO:0000259" key="7">
    <source>
        <dbReference type="Pfam" id="PF00520"/>
    </source>
</evidence>
<dbReference type="Gene3D" id="1.10.287.70">
    <property type="match status" value="1"/>
</dbReference>
<evidence type="ECO:0000256" key="1">
    <source>
        <dbReference type="ARBA" id="ARBA00004141"/>
    </source>
</evidence>
<dbReference type="EMBL" id="GL833260">
    <property type="protein sequence ID" value="EGB02897.1"/>
    <property type="molecule type" value="Genomic_DNA"/>
</dbReference>
<feature type="non-terminal residue" evidence="9">
    <location>
        <position position="165"/>
    </location>
</feature>
<dbReference type="InterPro" id="IPR005821">
    <property type="entry name" value="Ion_trans_dom"/>
</dbReference>
<accession>F0XZY1</accession>
<dbReference type="GeneID" id="20226663"/>
<evidence type="ECO:0000313" key="8">
    <source>
        <dbReference type="EMBL" id="EGB02897.1"/>
    </source>
</evidence>
<evidence type="ECO:0000256" key="2">
    <source>
        <dbReference type="ARBA" id="ARBA00022692"/>
    </source>
</evidence>
<feature type="chain" id="PRO_5010831143" description="Ion transport domain-containing protein" evidence="6">
    <location>
        <begin position="18"/>
        <end position="165"/>
    </location>
</feature>
<dbReference type="PANTHER" id="PTHR10217">
    <property type="entry name" value="VOLTAGE AND LIGAND GATED POTASSIUM CHANNEL"/>
    <property type="match status" value="1"/>
</dbReference>
<organism evidence="10">
    <name type="scientific">Aureococcus anophagefferens</name>
    <name type="common">Harmful bloom alga</name>
    <dbReference type="NCBI Taxonomy" id="44056"/>
    <lineage>
        <taxon>Eukaryota</taxon>
        <taxon>Sar</taxon>
        <taxon>Stramenopiles</taxon>
        <taxon>Ochrophyta</taxon>
        <taxon>Pelagophyceae</taxon>
        <taxon>Pelagomonadales</taxon>
        <taxon>Pelagomonadaceae</taxon>
        <taxon>Aureococcus</taxon>
    </lineage>
</organism>
<dbReference type="RefSeq" id="XP_009042402.1">
    <property type="nucleotide sequence ID" value="XM_009044154.1"/>
</dbReference>
<keyword evidence="3 5" id="KW-1133">Transmembrane helix</keyword>
<feature type="transmembrane region" description="Helical" evidence="5">
    <location>
        <begin position="45"/>
        <end position="71"/>
    </location>
</feature>
<feature type="signal peptide" evidence="6">
    <location>
        <begin position="1"/>
        <end position="17"/>
    </location>
</feature>
<protein>
    <recommendedName>
        <fullName evidence="7">Ion transport domain-containing protein</fullName>
    </recommendedName>
</protein>
<dbReference type="GO" id="GO:0005249">
    <property type="term" value="F:voltage-gated potassium channel activity"/>
    <property type="evidence" value="ECO:0007669"/>
    <property type="project" value="TreeGrafter"/>
</dbReference>
<dbReference type="GO" id="GO:0005886">
    <property type="term" value="C:plasma membrane"/>
    <property type="evidence" value="ECO:0007669"/>
    <property type="project" value="TreeGrafter"/>
</dbReference>
<dbReference type="InterPro" id="IPR050818">
    <property type="entry name" value="KCNH_animal-type"/>
</dbReference>
<dbReference type="RefSeq" id="XP_009033547.1">
    <property type="nucleotide sequence ID" value="XM_009035299.1"/>
</dbReference>
<dbReference type="InParanoid" id="F0XZY1"/>
<gene>
    <name evidence="9" type="ORF">AURANDRAFT_5710</name>
    <name evidence="8" type="ORF">AURANDRAFT_6820</name>
</gene>
<feature type="transmembrane region" description="Helical" evidence="5">
    <location>
        <begin position="83"/>
        <end position="104"/>
    </location>
</feature>
<evidence type="ECO:0000256" key="5">
    <source>
        <dbReference type="SAM" id="Phobius"/>
    </source>
</evidence>
<keyword evidence="2 5" id="KW-0812">Transmembrane</keyword>
<comment type="subcellular location">
    <subcellularLocation>
        <location evidence="1">Membrane</location>
        <topology evidence="1">Multi-pass membrane protein</topology>
    </subcellularLocation>
</comment>
<dbReference type="OMA" id="WINDPAS"/>
<dbReference type="Pfam" id="PF00520">
    <property type="entry name" value="Ion_trans"/>
    <property type="match status" value="1"/>
</dbReference>
<keyword evidence="10" id="KW-1185">Reference proteome</keyword>
<dbReference type="GO" id="GO:0042391">
    <property type="term" value="P:regulation of membrane potential"/>
    <property type="evidence" value="ECO:0007669"/>
    <property type="project" value="TreeGrafter"/>
</dbReference>
<evidence type="ECO:0000313" key="9">
    <source>
        <dbReference type="EMBL" id="EGB11423.1"/>
    </source>
</evidence>
<name>F0XZY1_AURAN</name>
<dbReference type="OrthoDB" id="426293at2759"/>
<dbReference type="eggNOG" id="KOG0498">
    <property type="taxonomic scope" value="Eukaryota"/>
</dbReference>
<dbReference type="KEGG" id="aaf:AURANDRAFT_5710"/>
<feature type="domain" description="Ion transport" evidence="7">
    <location>
        <begin position="1"/>
        <end position="161"/>
    </location>
</feature>
<keyword evidence="6" id="KW-0732">Signal</keyword>
<evidence type="ECO:0000256" key="6">
    <source>
        <dbReference type="SAM" id="SignalP"/>
    </source>
</evidence>
<dbReference type="GeneID" id="20222587"/>
<sequence>WDVWLMVLIFYVMLVTPFQISFTRAPDDFVDNFTAGDPPGYNKYIVLAVLNGVVDIMFFADLCLCFNTAFFEDNEWVVSRRRIAVNYVCSWFLLDLLSILPYQLISTRSGFLKMIRMVRLMKMLRVLKQPRIMARIAARNTMRAGQQAVCKYIAILLFLLHWTAC</sequence>
<dbReference type="EMBL" id="GL833122">
    <property type="protein sequence ID" value="EGB11423.1"/>
    <property type="molecule type" value="Genomic_DNA"/>
</dbReference>
<reference evidence="9 10" key="1">
    <citation type="journal article" date="2011" name="Proc. Natl. Acad. Sci. U.S.A.">
        <title>Niche of harmful alga Aureococcus anophagefferens revealed through ecogenomics.</title>
        <authorList>
            <person name="Gobler C.J."/>
            <person name="Berry D.L."/>
            <person name="Dyhrman S.T."/>
            <person name="Wilhelm S.W."/>
            <person name="Salamov A."/>
            <person name="Lobanov A.V."/>
            <person name="Zhang Y."/>
            <person name="Collier J.L."/>
            <person name="Wurch L.L."/>
            <person name="Kustka A.B."/>
            <person name="Dill B.D."/>
            <person name="Shah M."/>
            <person name="VerBerkmoes N.C."/>
            <person name="Kuo A."/>
            <person name="Terry A."/>
            <person name="Pangilinan J."/>
            <person name="Lindquist E.A."/>
            <person name="Lucas S."/>
            <person name="Paulsen I.T."/>
            <person name="Hattenrath-Lehmann T.K."/>
            <person name="Talmage S.C."/>
            <person name="Walker E.A."/>
            <person name="Koch F."/>
            <person name="Burson A.M."/>
            <person name="Marcoval M.A."/>
            <person name="Tang Y.Z."/>
            <person name="Lecleir G.R."/>
            <person name="Coyne K.J."/>
            <person name="Berg G.M."/>
            <person name="Bertrand E.M."/>
            <person name="Saito M.A."/>
            <person name="Gladyshev V.N."/>
            <person name="Grigoriev I.V."/>
        </authorList>
    </citation>
    <scope>NUCLEOTIDE SEQUENCE [LARGE SCALE GENOMIC DNA]</scope>
    <source>
        <strain evidence="10">CCMP 1984</strain>
        <strain evidence="9">CCMP1984</strain>
    </source>
</reference>
<keyword evidence="4 5" id="KW-0472">Membrane</keyword>
<feature type="transmembrane region" description="Helical" evidence="5">
    <location>
        <begin position="7"/>
        <end position="25"/>
    </location>
</feature>